<feature type="signal peptide" evidence="5">
    <location>
        <begin position="1"/>
        <end position="21"/>
    </location>
</feature>
<evidence type="ECO:0000256" key="4">
    <source>
        <dbReference type="RuleBase" id="RU003915"/>
    </source>
</evidence>
<keyword evidence="2 3" id="KW-0697">Rotamase</keyword>
<dbReference type="GO" id="GO:0003755">
    <property type="term" value="F:peptidyl-prolyl cis-trans isomerase activity"/>
    <property type="evidence" value="ECO:0007669"/>
    <property type="project" value="UniProtKB-UniRule"/>
</dbReference>
<evidence type="ECO:0000256" key="3">
    <source>
        <dbReference type="PROSITE-ProRule" id="PRU00277"/>
    </source>
</evidence>
<keyword evidence="5" id="KW-0732">Signal</keyword>
<gene>
    <name evidence="7" type="ORF">EDD80_106131</name>
</gene>
<comment type="similarity">
    <text evidence="4">Belongs to the FKBP-type PPIase family.</text>
</comment>
<evidence type="ECO:0000256" key="5">
    <source>
        <dbReference type="SAM" id="SignalP"/>
    </source>
</evidence>
<dbReference type="Gene3D" id="3.10.50.40">
    <property type="match status" value="1"/>
</dbReference>
<dbReference type="RefSeq" id="WP_158640566.1">
    <property type="nucleotide sequence ID" value="NZ_CP042432.1"/>
</dbReference>
<feature type="chain" id="PRO_5020691886" description="Peptidyl-prolyl cis-trans isomerase" evidence="5">
    <location>
        <begin position="22"/>
        <end position="161"/>
    </location>
</feature>
<comment type="caution">
    <text evidence="7">The sequence shown here is derived from an EMBL/GenBank/DDBJ whole genome shotgun (WGS) entry which is preliminary data.</text>
</comment>
<keyword evidence="8" id="KW-1185">Reference proteome</keyword>
<reference evidence="7 8" key="1">
    <citation type="submission" date="2019-03" db="EMBL/GenBank/DDBJ databases">
        <title>Genomic Encyclopedia of Type Strains, Phase IV (KMG-IV): sequencing the most valuable type-strain genomes for metagenomic binning, comparative biology and taxonomic classification.</title>
        <authorList>
            <person name="Goeker M."/>
        </authorList>
    </citation>
    <scope>NUCLEOTIDE SEQUENCE [LARGE SCALE GENOMIC DNA]</scope>
    <source>
        <strain evidence="7 8">DSM 21100</strain>
    </source>
</reference>
<dbReference type="InterPro" id="IPR001179">
    <property type="entry name" value="PPIase_FKBP_dom"/>
</dbReference>
<feature type="domain" description="PPIase FKBP-type" evidence="6">
    <location>
        <begin position="72"/>
        <end position="160"/>
    </location>
</feature>
<dbReference type="Pfam" id="PF00254">
    <property type="entry name" value="FKBP_C"/>
    <property type="match status" value="1"/>
</dbReference>
<keyword evidence="3 4" id="KW-0413">Isomerase</keyword>
<protein>
    <recommendedName>
        <fullName evidence="4">Peptidyl-prolyl cis-trans isomerase</fullName>
        <ecNumber evidence="4">5.2.1.8</ecNumber>
    </recommendedName>
</protein>
<evidence type="ECO:0000256" key="2">
    <source>
        <dbReference type="ARBA" id="ARBA00023110"/>
    </source>
</evidence>
<evidence type="ECO:0000313" key="8">
    <source>
        <dbReference type="Proteomes" id="UP000295807"/>
    </source>
</evidence>
<dbReference type="Proteomes" id="UP000295807">
    <property type="component" value="Unassembled WGS sequence"/>
</dbReference>
<dbReference type="EC" id="5.2.1.8" evidence="4"/>
<dbReference type="AlphaFoldDB" id="A0A4R3KQN0"/>
<evidence type="ECO:0000313" key="7">
    <source>
        <dbReference type="EMBL" id="TCS86820.1"/>
    </source>
</evidence>
<evidence type="ECO:0000256" key="1">
    <source>
        <dbReference type="ARBA" id="ARBA00000971"/>
    </source>
</evidence>
<organism evidence="7 8">
    <name type="scientific">Anseongella ginsenosidimutans</name>
    <dbReference type="NCBI Taxonomy" id="496056"/>
    <lineage>
        <taxon>Bacteria</taxon>
        <taxon>Pseudomonadati</taxon>
        <taxon>Bacteroidota</taxon>
        <taxon>Sphingobacteriia</taxon>
        <taxon>Sphingobacteriales</taxon>
        <taxon>Sphingobacteriaceae</taxon>
        <taxon>Anseongella</taxon>
    </lineage>
</organism>
<sequence length="161" mass="17798">MKKQLLVLTCLIAVLLTSCLSDDYVDRNSIDQQIIQEYIQEKGLTLEYDANSGIHYKIIRLGDTTRRPSPDSSQITVNYEGRLLTDTIFVKGDSVEMDLARQPIGFQLGVSSIGEGGEIMMILPSLVSYGSASFVTDTPYSVLVPPFSVLVYEVELLKVGE</sequence>
<dbReference type="PROSITE" id="PS50059">
    <property type="entry name" value="FKBP_PPIASE"/>
    <property type="match status" value="1"/>
</dbReference>
<name>A0A4R3KQN0_9SPHI</name>
<dbReference type="SUPFAM" id="SSF54534">
    <property type="entry name" value="FKBP-like"/>
    <property type="match status" value="1"/>
</dbReference>
<dbReference type="InterPro" id="IPR046357">
    <property type="entry name" value="PPIase_dom_sf"/>
</dbReference>
<dbReference type="EMBL" id="SMAD01000006">
    <property type="protein sequence ID" value="TCS86820.1"/>
    <property type="molecule type" value="Genomic_DNA"/>
</dbReference>
<proteinExistence type="inferred from homology"/>
<comment type="catalytic activity">
    <reaction evidence="1 3 4">
        <text>[protein]-peptidylproline (omega=180) = [protein]-peptidylproline (omega=0)</text>
        <dbReference type="Rhea" id="RHEA:16237"/>
        <dbReference type="Rhea" id="RHEA-COMP:10747"/>
        <dbReference type="Rhea" id="RHEA-COMP:10748"/>
        <dbReference type="ChEBI" id="CHEBI:83833"/>
        <dbReference type="ChEBI" id="CHEBI:83834"/>
        <dbReference type="EC" id="5.2.1.8"/>
    </reaction>
</comment>
<dbReference type="PROSITE" id="PS51257">
    <property type="entry name" value="PROKAR_LIPOPROTEIN"/>
    <property type="match status" value="1"/>
</dbReference>
<accession>A0A4R3KQN0</accession>
<evidence type="ECO:0000259" key="6">
    <source>
        <dbReference type="PROSITE" id="PS50059"/>
    </source>
</evidence>